<dbReference type="AlphaFoldDB" id="A7INV9"/>
<evidence type="ECO:0000313" key="3">
    <source>
        <dbReference type="Proteomes" id="UP000002417"/>
    </source>
</evidence>
<keyword evidence="3" id="KW-1185">Reference proteome</keyword>
<dbReference type="InterPro" id="IPR053861">
    <property type="entry name" value="Phage_Mu_Gp45_N"/>
</dbReference>
<dbReference type="STRING" id="78245.Xaut_4484"/>
<feature type="domain" description="Bacteriophage Mu Gp45 N-terminal" evidence="1">
    <location>
        <begin position="15"/>
        <end position="80"/>
    </location>
</feature>
<reference evidence="2 3" key="1">
    <citation type="submission" date="2007-07" db="EMBL/GenBank/DDBJ databases">
        <title>Complete sequence of chromosome of Xanthobacter autotrophicus Py2.</title>
        <authorList>
            <consortium name="US DOE Joint Genome Institute"/>
            <person name="Copeland A."/>
            <person name="Lucas S."/>
            <person name="Lapidus A."/>
            <person name="Barry K."/>
            <person name="Glavina del Rio T."/>
            <person name="Hammon N."/>
            <person name="Israni S."/>
            <person name="Dalin E."/>
            <person name="Tice H."/>
            <person name="Pitluck S."/>
            <person name="Sims D."/>
            <person name="Brettin T."/>
            <person name="Bruce D."/>
            <person name="Detter J.C."/>
            <person name="Han C."/>
            <person name="Tapia R."/>
            <person name="Brainard J."/>
            <person name="Schmutz J."/>
            <person name="Larimer F."/>
            <person name="Land M."/>
            <person name="Hauser L."/>
            <person name="Kyrpides N."/>
            <person name="Kim E."/>
            <person name="Ensigns S.A."/>
            <person name="Richardson P."/>
        </authorList>
    </citation>
    <scope>NUCLEOTIDE SEQUENCE [LARGE SCALE GENOMIC DNA]</scope>
    <source>
        <strain evidence="3">ATCC BAA-1158 / Py2</strain>
    </source>
</reference>
<evidence type="ECO:0000259" key="1">
    <source>
        <dbReference type="Pfam" id="PF06890"/>
    </source>
</evidence>
<dbReference type="HOGENOM" id="CLU_1460760_0_0_5"/>
<proteinExistence type="predicted"/>
<dbReference type="Proteomes" id="UP000002417">
    <property type="component" value="Chromosome"/>
</dbReference>
<gene>
    <name evidence="2" type="ordered locus">Xaut_4484</name>
</gene>
<dbReference type="KEGG" id="xau:Xaut_4484"/>
<evidence type="ECO:0000313" key="2">
    <source>
        <dbReference type="EMBL" id="ABS69705.1"/>
    </source>
</evidence>
<dbReference type="OrthoDB" id="8449472at2"/>
<name>A7INV9_XANP2</name>
<sequence>MIKELAMQLRGLVTRATVSTVDDTGETQTATLQGRAGAEMTEVEILQPFGFASTPPDGGLVIVLAVGGDQGDPVALPIAAPGSRMGKVPAGEAVLYGKDGSRVHVKADGSIDVVSSKAVHVAIPDVAEFDVTMTYVRGKMASGERFVAGAGFAKLVAGGHFIAATAGGPKASAAVTLGAEPSPDL</sequence>
<dbReference type="eggNOG" id="COG4384">
    <property type="taxonomic scope" value="Bacteria"/>
</dbReference>
<dbReference type="Pfam" id="PF06890">
    <property type="entry name" value="Phage_Mu_Gp45"/>
    <property type="match status" value="1"/>
</dbReference>
<dbReference type="PhylomeDB" id="A7INV9"/>
<organism evidence="2 3">
    <name type="scientific">Xanthobacter autotrophicus (strain ATCC BAA-1158 / Py2)</name>
    <dbReference type="NCBI Taxonomy" id="78245"/>
    <lineage>
        <taxon>Bacteria</taxon>
        <taxon>Pseudomonadati</taxon>
        <taxon>Pseudomonadota</taxon>
        <taxon>Alphaproteobacteria</taxon>
        <taxon>Hyphomicrobiales</taxon>
        <taxon>Xanthobacteraceae</taxon>
        <taxon>Xanthobacter</taxon>
    </lineage>
</organism>
<accession>A7INV9</accession>
<protein>
    <submittedName>
        <fullName evidence="2">Mu-like prophage protein gp45-like protein</fullName>
    </submittedName>
</protein>
<dbReference type="EMBL" id="CP000781">
    <property type="protein sequence ID" value="ABS69705.1"/>
    <property type="molecule type" value="Genomic_DNA"/>
</dbReference>